<dbReference type="GO" id="GO:0004713">
    <property type="term" value="F:protein tyrosine kinase activity"/>
    <property type="evidence" value="ECO:0007669"/>
    <property type="project" value="TreeGrafter"/>
</dbReference>
<dbReference type="PANTHER" id="PTHR32309:SF13">
    <property type="entry name" value="FERRIC ENTEROBACTIN TRANSPORT PROTEIN FEPE"/>
    <property type="match status" value="1"/>
</dbReference>
<evidence type="ECO:0000256" key="7">
    <source>
        <dbReference type="ARBA" id="ARBA00023136"/>
    </source>
</evidence>
<dbReference type="SUPFAM" id="SSF52540">
    <property type="entry name" value="P-loop containing nucleoside triphosphate hydrolases"/>
    <property type="match status" value="1"/>
</dbReference>
<dbReference type="Proteomes" id="UP000187941">
    <property type="component" value="Chromosome"/>
</dbReference>
<name>A0A1P9X195_9BACT</name>
<dbReference type="OrthoDB" id="9794577at2"/>
<feature type="domain" description="Tyrosine-protein kinase G-rich" evidence="11">
    <location>
        <begin position="432"/>
        <end position="510"/>
    </location>
</feature>
<evidence type="ECO:0000256" key="3">
    <source>
        <dbReference type="ARBA" id="ARBA00022692"/>
    </source>
</evidence>
<feature type="domain" description="Polysaccharide chain length determinant N-terminal" evidence="10">
    <location>
        <begin position="22"/>
        <end position="109"/>
    </location>
</feature>
<keyword evidence="2" id="KW-1003">Cell membrane</keyword>
<keyword evidence="3 9" id="KW-0812">Transmembrane</keyword>
<evidence type="ECO:0000256" key="5">
    <source>
        <dbReference type="ARBA" id="ARBA00022840"/>
    </source>
</evidence>
<dbReference type="RefSeq" id="WP_077132861.1">
    <property type="nucleotide sequence ID" value="NZ_CP014263.1"/>
</dbReference>
<evidence type="ECO:0000256" key="9">
    <source>
        <dbReference type="SAM" id="Phobius"/>
    </source>
</evidence>
<dbReference type="GO" id="GO:0005886">
    <property type="term" value="C:plasma membrane"/>
    <property type="evidence" value="ECO:0007669"/>
    <property type="project" value="UniProtKB-SubCell"/>
</dbReference>
<evidence type="ECO:0000256" key="6">
    <source>
        <dbReference type="ARBA" id="ARBA00022989"/>
    </source>
</evidence>
<accession>A0A1P9X195</accession>
<evidence type="ECO:0000313" key="12">
    <source>
        <dbReference type="EMBL" id="AQG81400.1"/>
    </source>
</evidence>
<dbReference type="InterPro" id="IPR027417">
    <property type="entry name" value="P-loop_NTPase"/>
</dbReference>
<keyword evidence="4" id="KW-0547">Nucleotide-binding</keyword>
<sequence length="780" mass="87263">MSNQNNYAYAPYQLYEAENTPNLRAILMRYARHWKWFVASLILAGAGAYAYLLYQTPIYKVQTSLLIKDDKKGLSEENILKEMDIFAPKKVVENEMEILKSHALMDKVVGGLGLDVQYFQPTNLGKREIYDVAPIRLVVEKPTPALYENELEITATSPNTVRINDKIYPVNQSVQTPYGRVRVFAHHRLKTGSDPIIVQVLPRQDAVEGYLKQLTVEPTSKASTVLQLTLEDAVPRKGEAVLNKLISEYNQAAVVDKNIVASNTLSFIEERLRLIAGELSTVEKGVESFKSAEGITDLSSQAQVFLETVKDNDSQLNKTTIQLGVIEDVERYLSSRSNERGMAPATLSVSDPVLVGLVGKLNELELQRDQLSRTTTLNNPMLQSLDSQIKATKASLTDNVQNMKQALTSTRQQLRLTNRQLENQIRTIPRKERALVNITRQQAIKNNLYTYLLEKREETALSYASTVADSRTIDPPRSGSEPVKPVKATIFLLFGLLGLMLPVGAIAARDALNDRVSRRSDIESASQVPILGEIMASRNVDPLVMVSGKRSVIAEQIRTLRTNLQFLRSNPTDSQVVMFTSSISGEGKSFLSLNLGASLALVDRPTVILEMDLRKPKLHSVLGLLNTVGISNYLIQEATVDDILQEIPGFPNYHIITSGPIPPNPAELLSSPQLEELFRELRQRFAYIIVDTPPIGLVTDAQLIAPHVDATMFMVRHDHTPKAYIRMIDNLYKEHRFQRLNLILNGVGGGESYQYGYSYGYGGYYEEPNKPAKITIHKRK</sequence>
<comment type="subcellular location">
    <subcellularLocation>
        <location evidence="1">Cell membrane</location>
        <topology evidence="1">Multi-pass membrane protein</topology>
    </subcellularLocation>
</comment>
<protein>
    <submittedName>
        <fullName evidence="12">Capsular biosynthesis protein</fullName>
    </submittedName>
</protein>
<evidence type="ECO:0000256" key="2">
    <source>
        <dbReference type="ARBA" id="ARBA00022475"/>
    </source>
</evidence>
<evidence type="ECO:0000256" key="1">
    <source>
        <dbReference type="ARBA" id="ARBA00004651"/>
    </source>
</evidence>
<keyword evidence="8" id="KW-0175">Coiled coil</keyword>
<keyword evidence="7 9" id="KW-0472">Membrane</keyword>
<dbReference type="GO" id="GO:0005524">
    <property type="term" value="F:ATP binding"/>
    <property type="evidence" value="ECO:0007669"/>
    <property type="project" value="UniProtKB-KW"/>
</dbReference>
<gene>
    <name evidence="12" type="ORF">AWR27_19995</name>
</gene>
<keyword evidence="6 9" id="KW-1133">Transmembrane helix</keyword>
<dbReference type="Pfam" id="PF13807">
    <property type="entry name" value="GNVR"/>
    <property type="match status" value="1"/>
</dbReference>
<feature type="transmembrane region" description="Helical" evidence="9">
    <location>
        <begin position="34"/>
        <end position="54"/>
    </location>
</feature>
<dbReference type="KEGG" id="smon:AWR27_19995"/>
<dbReference type="InterPro" id="IPR005702">
    <property type="entry name" value="Wzc-like_C"/>
</dbReference>
<proteinExistence type="predicted"/>
<dbReference type="InterPro" id="IPR003856">
    <property type="entry name" value="LPS_length_determ_N"/>
</dbReference>
<dbReference type="AlphaFoldDB" id="A0A1P9X195"/>
<dbReference type="STRING" id="1178516.AWR27_19995"/>
<evidence type="ECO:0000313" key="13">
    <source>
        <dbReference type="Proteomes" id="UP000187941"/>
    </source>
</evidence>
<dbReference type="Gene3D" id="3.40.50.300">
    <property type="entry name" value="P-loop containing nucleotide triphosphate hydrolases"/>
    <property type="match status" value="1"/>
</dbReference>
<evidence type="ECO:0000256" key="8">
    <source>
        <dbReference type="SAM" id="Coils"/>
    </source>
</evidence>
<dbReference type="PANTHER" id="PTHR32309">
    <property type="entry name" value="TYROSINE-PROTEIN KINASE"/>
    <property type="match status" value="1"/>
</dbReference>
<reference evidence="12 13" key="1">
    <citation type="submission" date="2016-01" db="EMBL/GenBank/DDBJ databases">
        <authorList>
            <person name="Oliw E.H."/>
        </authorList>
    </citation>
    <scope>NUCLEOTIDE SEQUENCE [LARGE SCALE GENOMIC DNA]</scope>
    <source>
        <strain evidence="12 13">DY10</strain>
    </source>
</reference>
<keyword evidence="13" id="KW-1185">Reference proteome</keyword>
<keyword evidence="5" id="KW-0067">ATP-binding</keyword>
<evidence type="ECO:0000256" key="4">
    <source>
        <dbReference type="ARBA" id="ARBA00022741"/>
    </source>
</evidence>
<evidence type="ECO:0000259" key="10">
    <source>
        <dbReference type="Pfam" id="PF02706"/>
    </source>
</evidence>
<dbReference type="InterPro" id="IPR050445">
    <property type="entry name" value="Bact_polysacc_biosynth/exp"/>
</dbReference>
<dbReference type="NCBIfam" id="TIGR01007">
    <property type="entry name" value="eps_fam"/>
    <property type="match status" value="1"/>
</dbReference>
<dbReference type="InterPro" id="IPR032807">
    <property type="entry name" value="GNVR"/>
</dbReference>
<dbReference type="EMBL" id="CP014263">
    <property type="protein sequence ID" value="AQG81400.1"/>
    <property type="molecule type" value="Genomic_DNA"/>
</dbReference>
<evidence type="ECO:0000259" key="11">
    <source>
        <dbReference type="Pfam" id="PF13807"/>
    </source>
</evidence>
<feature type="coiled-coil region" evidence="8">
    <location>
        <begin position="354"/>
        <end position="424"/>
    </location>
</feature>
<organism evidence="12 13">
    <name type="scientific">Spirosoma montaniterrae</name>
    <dbReference type="NCBI Taxonomy" id="1178516"/>
    <lineage>
        <taxon>Bacteria</taxon>
        <taxon>Pseudomonadati</taxon>
        <taxon>Bacteroidota</taxon>
        <taxon>Cytophagia</taxon>
        <taxon>Cytophagales</taxon>
        <taxon>Cytophagaceae</taxon>
        <taxon>Spirosoma</taxon>
    </lineage>
</organism>
<dbReference type="Pfam" id="PF02706">
    <property type="entry name" value="Wzz"/>
    <property type="match status" value="1"/>
</dbReference>
<dbReference type="CDD" id="cd05387">
    <property type="entry name" value="BY-kinase"/>
    <property type="match status" value="1"/>
</dbReference>